<accession>A0A9Q1J346</accession>
<proteinExistence type="predicted"/>
<dbReference type="AlphaFoldDB" id="A0A9Q1J346"/>
<evidence type="ECO:0000313" key="3">
    <source>
        <dbReference type="Proteomes" id="UP001152622"/>
    </source>
</evidence>
<dbReference type="EMBL" id="JAINUF010000004">
    <property type="protein sequence ID" value="KAJ8363920.1"/>
    <property type="molecule type" value="Genomic_DNA"/>
</dbReference>
<protein>
    <submittedName>
        <fullName evidence="2">Uncharacterized protein</fullName>
    </submittedName>
</protein>
<reference evidence="2" key="1">
    <citation type="journal article" date="2023" name="Science">
        <title>Genome structures resolve the early diversification of teleost fishes.</title>
        <authorList>
            <person name="Parey E."/>
            <person name="Louis A."/>
            <person name="Montfort J."/>
            <person name="Bouchez O."/>
            <person name="Roques C."/>
            <person name="Iampietro C."/>
            <person name="Lluch J."/>
            <person name="Castinel A."/>
            <person name="Donnadieu C."/>
            <person name="Desvignes T."/>
            <person name="Floi Bucao C."/>
            <person name="Jouanno E."/>
            <person name="Wen M."/>
            <person name="Mejri S."/>
            <person name="Dirks R."/>
            <person name="Jansen H."/>
            <person name="Henkel C."/>
            <person name="Chen W.J."/>
            <person name="Zahm M."/>
            <person name="Cabau C."/>
            <person name="Klopp C."/>
            <person name="Thompson A.W."/>
            <person name="Robinson-Rechavi M."/>
            <person name="Braasch I."/>
            <person name="Lecointre G."/>
            <person name="Bobe J."/>
            <person name="Postlethwait J.H."/>
            <person name="Berthelot C."/>
            <person name="Roest Crollius H."/>
            <person name="Guiguen Y."/>
        </authorList>
    </citation>
    <scope>NUCLEOTIDE SEQUENCE</scope>
    <source>
        <strain evidence="2">WJC10195</strain>
    </source>
</reference>
<comment type="caution">
    <text evidence="2">The sequence shown here is derived from an EMBL/GenBank/DDBJ whole genome shotgun (WGS) entry which is preliminary data.</text>
</comment>
<organism evidence="2 3">
    <name type="scientific">Synaphobranchus kaupii</name>
    <name type="common">Kaup's arrowtooth eel</name>
    <dbReference type="NCBI Taxonomy" id="118154"/>
    <lineage>
        <taxon>Eukaryota</taxon>
        <taxon>Metazoa</taxon>
        <taxon>Chordata</taxon>
        <taxon>Craniata</taxon>
        <taxon>Vertebrata</taxon>
        <taxon>Euteleostomi</taxon>
        <taxon>Actinopterygii</taxon>
        <taxon>Neopterygii</taxon>
        <taxon>Teleostei</taxon>
        <taxon>Anguilliformes</taxon>
        <taxon>Synaphobranchidae</taxon>
        <taxon>Synaphobranchus</taxon>
    </lineage>
</organism>
<gene>
    <name evidence="2" type="ORF">SKAU_G00127510</name>
</gene>
<keyword evidence="3" id="KW-1185">Reference proteome</keyword>
<evidence type="ECO:0000256" key="1">
    <source>
        <dbReference type="SAM" id="MobiDB-lite"/>
    </source>
</evidence>
<sequence length="85" mass="9331">MLHSQNKSITDRVKDIITPSDQDGTVVEEVVEPPGELKAARAWHEAVSSPSQHTDLRLSEAGLWREEPCPAGPRAGIWHKGISHS</sequence>
<feature type="region of interest" description="Disordered" evidence="1">
    <location>
        <begin position="1"/>
        <end position="21"/>
    </location>
</feature>
<dbReference type="Proteomes" id="UP001152622">
    <property type="component" value="Chromosome 4"/>
</dbReference>
<name>A0A9Q1J346_SYNKA</name>
<evidence type="ECO:0000313" key="2">
    <source>
        <dbReference type="EMBL" id="KAJ8363920.1"/>
    </source>
</evidence>